<reference evidence="3 4" key="1">
    <citation type="submission" date="2015-09" db="EMBL/GenBank/DDBJ databases">
        <authorList>
            <consortium name="Pathogen Informatics"/>
        </authorList>
    </citation>
    <scope>NUCLEOTIDE SEQUENCE [LARGE SCALE GENOMIC DNA]</scope>
    <source>
        <strain evidence="2 3">2789STDY5834880</strain>
        <strain evidence="1 4">2789STDY5834946</strain>
    </source>
</reference>
<evidence type="ECO:0000313" key="1">
    <source>
        <dbReference type="EMBL" id="CUP49792.1"/>
    </source>
</evidence>
<name>A0A174NM41_9BACE</name>
<dbReference type="STRING" id="47678.ERS852494_02812"/>
<proteinExistence type="predicted"/>
<evidence type="ECO:0000313" key="4">
    <source>
        <dbReference type="Proteomes" id="UP000095725"/>
    </source>
</evidence>
<dbReference type="AlphaFoldDB" id="A0A174NM41"/>
<sequence length="62" mass="7104">MNSTAQHSLSPLVQYNQVISSCFLYSIYGKKSAFVRGLNKSCIMYYLKLNIPPSSHNRCNRM</sequence>
<evidence type="ECO:0000313" key="3">
    <source>
        <dbReference type="Proteomes" id="UP000095657"/>
    </source>
</evidence>
<dbReference type="Proteomes" id="UP000095657">
    <property type="component" value="Unassembled WGS sequence"/>
</dbReference>
<protein>
    <submittedName>
        <fullName evidence="1">Uncharacterized protein</fullName>
    </submittedName>
</protein>
<dbReference type="Proteomes" id="UP000095725">
    <property type="component" value="Unassembled WGS sequence"/>
</dbReference>
<dbReference type="EMBL" id="CZAI01000006">
    <property type="protein sequence ID" value="CUP67780.1"/>
    <property type="molecule type" value="Genomic_DNA"/>
</dbReference>
<dbReference type="EMBL" id="CZBL01000001">
    <property type="protein sequence ID" value="CUP49792.1"/>
    <property type="molecule type" value="Genomic_DNA"/>
</dbReference>
<evidence type="ECO:0000313" key="2">
    <source>
        <dbReference type="EMBL" id="CUP67780.1"/>
    </source>
</evidence>
<organism evidence="1 4">
    <name type="scientific">Bacteroides caccae</name>
    <dbReference type="NCBI Taxonomy" id="47678"/>
    <lineage>
        <taxon>Bacteria</taxon>
        <taxon>Pseudomonadati</taxon>
        <taxon>Bacteroidota</taxon>
        <taxon>Bacteroidia</taxon>
        <taxon>Bacteroidales</taxon>
        <taxon>Bacteroidaceae</taxon>
        <taxon>Bacteroides</taxon>
    </lineage>
</organism>
<gene>
    <name evidence="2" type="ORF">ERS852494_02812</name>
    <name evidence="1" type="ORF">ERS852558_00359</name>
</gene>
<accession>A0A174NM41</accession>